<dbReference type="CDD" id="cd01948">
    <property type="entry name" value="EAL"/>
    <property type="match status" value="1"/>
</dbReference>
<dbReference type="PANTHER" id="PTHR44757">
    <property type="entry name" value="DIGUANYLATE CYCLASE DGCP"/>
    <property type="match status" value="1"/>
</dbReference>
<dbReference type="AlphaFoldDB" id="A0A9P1KL96"/>
<protein>
    <recommendedName>
        <fullName evidence="8">Diguanylate cyclase</fullName>
    </recommendedName>
</protein>
<dbReference type="SMART" id="SM00267">
    <property type="entry name" value="GGDEF"/>
    <property type="match status" value="1"/>
</dbReference>
<dbReference type="InterPro" id="IPR029787">
    <property type="entry name" value="Nucleotide_cyclase"/>
</dbReference>
<dbReference type="RefSeq" id="WP_228116407.1">
    <property type="nucleotide sequence ID" value="NZ_FO818640.1"/>
</dbReference>
<dbReference type="SUPFAM" id="SSF53850">
    <property type="entry name" value="Periplasmic binding protein-like II"/>
    <property type="match status" value="1"/>
</dbReference>
<dbReference type="InterPro" id="IPR043128">
    <property type="entry name" value="Rev_trsase/Diguanyl_cyclase"/>
</dbReference>
<dbReference type="SUPFAM" id="SSF55073">
    <property type="entry name" value="Nucleotide cyclase"/>
    <property type="match status" value="1"/>
</dbReference>
<feature type="domain" description="PAS" evidence="2">
    <location>
        <begin position="110"/>
        <end position="149"/>
    </location>
</feature>
<dbReference type="CDD" id="cd01949">
    <property type="entry name" value="GGDEF"/>
    <property type="match status" value="1"/>
</dbReference>
<dbReference type="InterPro" id="IPR035919">
    <property type="entry name" value="EAL_sf"/>
</dbReference>
<dbReference type="InterPro" id="IPR000014">
    <property type="entry name" value="PAS"/>
</dbReference>
<accession>A0A9P1KL96</accession>
<dbReference type="CDD" id="cd00130">
    <property type="entry name" value="PAS"/>
    <property type="match status" value="1"/>
</dbReference>
<dbReference type="PROSITE" id="PS50883">
    <property type="entry name" value="EAL"/>
    <property type="match status" value="1"/>
</dbReference>
<keyword evidence="1" id="KW-0732">Signal</keyword>
<feature type="chain" id="PRO_5040179619" description="Diguanylate cyclase" evidence="1">
    <location>
        <begin position="22"/>
        <end position="645"/>
    </location>
</feature>
<evidence type="ECO:0000259" key="2">
    <source>
        <dbReference type="PROSITE" id="PS50112"/>
    </source>
</evidence>
<dbReference type="FunFam" id="3.30.70.270:FF:000001">
    <property type="entry name" value="Diguanylate cyclase domain protein"/>
    <property type="match status" value="1"/>
</dbReference>
<proteinExistence type="predicted"/>
<dbReference type="Proteomes" id="UP000032946">
    <property type="component" value="Chromosome"/>
</dbReference>
<dbReference type="EMBL" id="FO818640">
    <property type="protein sequence ID" value="CDM97831.1"/>
    <property type="molecule type" value="Genomic_DNA"/>
</dbReference>
<feature type="domain" description="PAC" evidence="3">
    <location>
        <begin position="168"/>
        <end position="220"/>
    </location>
</feature>
<dbReference type="Gene3D" id="3.30.450.20">
    <property type="entry name" value="PAS domain"/>
    <property type="match status" value="1"/>
</dbReference>
<evidence type="ECO:0000313" key="7">
    <source>
        <dbReference type="Proteomes" id="UP000032946"/>
    </source>
</evidence>
<evidence type="ECO:0008006" key="8">
    <source>
        <dbReference type="Google" id="ProtNLM"/>
    </source>
</evidence>
<evidence type="ECO:0000313" key="6">
    <source>
        <dbReference type="EMBL" id="CDM97831.1"/>
    </source>
</evidence>
<dbReference type="PROSITE" id="PS50112">
    <property type="entry name" value="PAS"/>
    <property type="match status" value="1"/>
</dbReference>
<keyword evidence="7" id="KW-1185">Reference proteome</keyword>
<evidence type="ECO:0000259" key="4">
    <source>
        <dbReference type="PROSITE" id="PS50883"/>
    </source>
</evidence>
<reference evidence="6 7" key="1">
    <citation type="submission" date="2014-02" db="EMBL/GenBank/DDBJ databases">
        <authorList>
            <person name="Genoscope - CEA"/>
        </authorList>
    </citation>
    <scope>NUCLEOTIDE SEQUENCE [LARGE SCALE GENOMIC DNA]</scope>
    <source>
        <strain evidence="6 7">PCC 8005</strain>
    </source>
</reference>
<dbReference type="Gene3D" id="3.30.70.270">
    <property type="match status" value="1"/>
</dbReference>
<dbReference type="InterPro" id="IPR000160">
    <property type="entry name" value="GGDEF_dom"/>
</dbReference>
<dbReference type="InterPro" id="IPR035965">
    <property type="entry name" value="PAS-like_dom_sf"/>
</dbReference>
<dbReference type="InterPro" id="IPR013655">
    <property type="entry name" value="PAS_fold_3"/>
</dbReference>
<dbReference type="InterPro" id="IPR001610">
    <property type="entry name" value="PAC"/>
</dbReference>
<name>A0A9P1KL96_9CYAN</name>
<dbReference type="Pfam" id="PF00563">
    <property type="entry name" value="EAL"/>
    <property type="match status" value="1"/>
</dbReference>
<dbReference type="Gene3D" id="3.20.20.450">
    <property type="entry name" value="EAL domain"/>
    <property type="match status" value="1"/>
</dbReference>
<dbReference type="Gene3D" id="3.40.190.10">
    <property type="entry name" value="Periplasmic binding protein-like II"/>
    <property type="match status" value="1"/>
</dbReference>
<sequence length="645" mass="73401">MKFVAAFSSCLIISMQLGVYAAPATTTENLVRVGIYENKPKIFIDESGKPAGFWVDLLNPIARRQNWQLQYIPCEWNQCLELLEEGQLDLMVDVAHSEERDRRFNFNQEVVLHAADGSYLYVTTSREILLGYTPEELIAKNPTDILQPDQLYPVSLESSLNILPGISRPIIYRIRQKNGQYIWLETLTKVILDDQGEVRHLQSTSRDISDRIQAQEQLKYDALHDGLTGLPNRNHLMARLDMALKRAKNNPNLQLAILFLDLDNFKVINDSLGHLMGDKMLSLVAKIIQDLVRDTDLLARLGGDEFVIILEDLEATNEAILVAERILESLRSTPLQVGERDVFVNSSIGIVLRTNRHEKAEDLLRDADLAMYRAKHEGRGRYAIFDPLMHFQAVQQMHLENDLRKAIENNQLVLYYQPIVNIKNQRIHGLEALVRWQHPERGLLAPGHFINIAENTGLIIPMGRWLLHTACQQLAEWENQFPHHFLKMSVNLSVKQLDIFLLEQLDEVLNNYNLKQNSLVLEITESMLVANIEKTCDLLNQIKAKGIGLSIDDFGTGYSSLSYLHQLPVNSLKIDRSFVSPANLSDRHQVIAKSIIALSKLLKLHVIAEGVETPEQFHWLKKLGCEAAQGYLFSRPVPASDITEL</sequence>
<dbReference type="PROSITE" id="PS50887">
    <property type="entry name" value="GGDEF"/>
    <property type="match status" value="1"/>
</dbReference>
<evidence type="ECO:0000259" key="3">
    <source>
        <dbReference type="PROSITE" id="PS50113"/>
    </source>
</evidence>
<evidence type="ECO:0000256" key="1">
    <source>
        <dbReference type="SAM" id="SignalP"/>
    </source>
</evidence>
<dbReference type="InterPro" id="IPR000700">
    <property type="entry name" value="PAS-assoc_C"/>
</dbReference>
<dbReference type="Pfam" id="PF08447">
    <property type="entry name" value="PAS_3"/>
    <property type="match status" value="1"/>
</dbReference>
<feature type="domain" description="EAL" evidence="4">
    <location>
        <begin position="396"/>
        <end position="645"/>
    </location>
</feature>
<dbReference type="Pfam" id="PF00990">
    <property type="entry name" value="GGDEF"/>
    <property type="match status" value="1"/>
</dbReference>
<dbReference type="InterPro" id="IPR001633">
    <property type="entry name" value="EAL_dom"/>
</dbReference>
<dbReference type="FunFam" id="3.20.20.450:FF:000001">
    <property type="entry name" value="Cyclic di-GMP phosphodiesterase yahA"/>
    <property type="match status" value="1"/>
</dbReference>
<dbReference type="InterPro" id="IPR052155">
    <property type="entry name" value="Biofilm_reg_signaling"/>
</dbReference>
<dbReference type="SMART" id="SM00052">
    <property type="entry name" value="EAL"/>
    <property type="match status" value="1"/>
</dbReference>
<dbReference type="SUPFAM" id="SSF141868">
    <property type="entry name" value="EAL domain-like"/>
    <property type="match status" value="1"/>
</dbReference>
<dbReference type="SMART" id="SM00086">
    <property type="entry name" value="PAC"/>
    <property type="match status" value="1"/>
</dbReference>
<dbReference type="PANTHER" id="PTHR44757:SF2">
    <property type="entry name" value="BIOFILM ARCHITECTURE MAINTENANCE PROTEIN MBAA"/>
    <property type="match status" value="1"/>
</dbReference>
<dbReference type="NCBIfam" id="TIGR00254">
    <property type="entry name" value="GGDEF"/>
    <property type="match status" value="1"/>
</dbReference>
<gene>
    <name evidence="6" type="ORF">ARTHRO_60432</name>
</gene>
<evidence type="ECO:0000259" key="5">
    <source>
        <dbReference type="PROSITE" id="PS50887"/>
    </source>
</evidence>
<organism evidence="6 7">
    <name type="scientific">Limnospira indica PCC 8005</name>
    <dbReference type="NCBI Taxonomy" id="376219"/>
    <lineage>
        <taxon>Bacteria</taxon>
        <taxon>Bacillati</taxon>
        <taxon>Cyanobacteriota</taxon>
        <taxon>Cyanophyceae</taxon>
        <taxon>Oscillatoriophycideae</taxon>
        <taxon>Oscillatoriales</taxon>
        <taxon>Sirenicapillariaceae</taxon>
        <taxon>Limnospira</taxon>
    </lineage>
</organism>
<feature type="signal peptide" evidence="1">
    <location>
        <begin position="1"/>
        <end position="21"/>
    </location>
</feature>
<dbReference type="PROSITE" id="PS50113">
    <property type="entry name" value="PAC"/>
    <property type="match status" value="1"/>
</dbReference>
<dbReference type="SUPFAM" id="SSF55785">
    <property type="entry name" value="PYP-like sensor domain (PAS domain)"/>
    <property type="match status" value="1"/>
</dbReference>
<feature type="domain" description="GGDEF" evidence="5">
    <location>
        <begin position="253"/>
        <end position="387"/>
    </location>
</feature>
<dbReference type="NCBIfam" id="TIGR00229">
    <property type="entry name" value="sensory_box"/>
    <property type="match status" value="1"/>
</dbReference>